<name>A0AAU8NEJ9_9BACL</name>
<accession>A0AAU8NEJ9</accession>
<evidence type="ECO:0000313" key="2">
    <source>
        <dbReference type="EMBL" id="XCP94952.1"/>
    </source>
</evidence>
<dbReference type="AlphaFoldDB" id="A0AAU8NEJ9"/>
<dbReference type="SUPFAM" id="SSF160631">
    <property type="entry name" value="SMI1/KNR4-like"/>
    <property type="match status" value="1"/>
</dbReference>
<dbReference type="Gene3D" id="3.40.1580.10">
    <property type="entry name" value="SMI1/KNR4-like"/>
    <property type="match status" value="1"/>
</dbReference>
<feature type="domain" description="Knr4/Smi1-like" evidence="1">
    <location>
        <begin position="18"/>
        <end position="138"/>
    </location>
</feature>
<dbReference type="Pfam" id="PF09346">
    <property type="entry name" value="SMI1_KNR4"/>
    <property type="match status" value="1"/>
</dbReference>
<dbReference type="RefSeq" id="WP_366292726.1">
    <property type="nucleotide sequence ID" value="NZ_CP159992.1"/>
</dbReference>
<reference evidence="2" key="1">
    <citation type="submission" date="2024-05" db="EMBL/GenBank/DDBJ databases">
        <title>Draft genome assemblies of 36 bacteria isolated from hibernating arctic ground squirrels.</title>
        <authorList>
            <person name="McKee H."/>
            <person name="Mullen L."/>
            <person name="Drown D.M."/>
            <person name="Duddleston K.N."/>
        </authorList>
    </citation>
    <scope>NUCLEOTIDE SEQUENCE</scope>
    <source>
        <strain evidence="2">AN1007</strain>
    </source>
</reference>
<evidence type="ECO:0000259" key="1">
    <source>
        <dbReference type="SMART" id="SM00860"/>
    </source>
</evidence>
<dbReference type="SMART" id="SM00860">
    <property type="entry name" value="SMI1_KNR4"/>
    <property type="match status" value="1"/>
</dbReference>
<proteinExistence type="predicted"/>
<dbReference type="InterPro" id="IPR037883">
    <property type="entry name" value="Knr4/Smi1-like_sf"/>
</dbReference>
<protein>
    <submittedName>
        <fullName evidence="2">SMI1/KNR4 family protein</fullName>
    </submittedName>
</protein>
<organism evidence="2">
    <name type="scientific">Paenibacillus sp. AN1007</name>
    <dbReference type="NCBI Taxonomy" id="3151385"/>
    <lineage>
        <taxon>Bacteria</taxon>
        <taxon>Bacillati</taxon>
        <taxon>Bacillota</taxon>
        <taxon>Bacilli</taxon>
        <taxon>Bacillales</taxon>
        <taxon>Paenibacillaceae</taxon>
        <taxon>Paenibacillus</taxon>
    </lineage>
</organism>
<gene>
    <name evidence="2" type="ORF">ABXS70_28330</name>
</gene>
<dbReference type="EMBL" id="CP159992">
    <property type="protein sequence ID" value="XCP94952.1"/>
    <property type="molecule type" value="Genomic_DNA"/>
</dbReference>
<dbReference type="InterPro" id="IPR018958">
    <property type="entry name" value="Knr4/Smi1-like_dom"/>
</dbReference>
<sequence length="143" mass="16615">MWKEYFKGISEECTFSSPAPADEILKVESLFHVTLPSELKEILLETNGVRAIYDLGLIWSADRIKNENRHYRDDHFQEYYMPFNNLIFFGESGIGDLFAFPVTGEGLCRGDVFVWNHENDSRKWVAPSVSKYVEWSLQGKIKI</sequence>